<keyword evidence="3" id="KW-1185">Reference proteome</keyword>
<protein>
    <submittedName>
        <fullName evidence="2">Uncharacterized protein</fullName>
    </submittedName>
</protein>
<dbReference type="OrthoDB" id="6104388at2759"/>
<evidence type="ECO:0000313" key="2">
    <source>
        <dbReference type="EMBL" id="CAC5367174.1"/>
    </source>
</evidence>
<gene>
    <name evidence="2" type="ORF">MCOR_7192</name>
</gene>
<feature type="region of interest" description="Disordered" evidence="1">
    <location>
        <begin position="129"/>
        <end position="151"/>
    </location>
</feature>
<accession>A0A6J8AHA4</accession>
<reference evidence="2 3" key="1">
    <citation type="submission" date="2020-06" db="EMBL/GenBank/DDBJ databases">
        <authorList>
            <person name="Li R."/>
            <person name="Bekaert M."/>
        </authorList>
    </citation>
    <scope>NUCLEOTIDE SEQUENCE [LARGE SCALE GENOMIC DNA]</scope>
    <source>
        <strain evidence="3">wild</strain>
    </source>
</reference>
<dbReference type="EMBL" id="CACVKT020001354">
    <property type="protein sequence ID" value="CAC5367174.1"/>
    <property type="molecule type" value="Genomic_DNA"/>
</dbReference>
<sequence>MAKSGNSNNTDDYVKVLFDEVMNITSLAHYARIQANDAELRARYCTSLAEKANCEAEAVHQISESLTCTSKMVANMTLNYICSLSNDVENPDSRNVSSDEQEIIETLKQMGSPEKQQESPNECQNIASQTFRTPQKQDFSEKDIKKSSLKKMSPVNIRDSNLDSSSGVLVDTVKHDHSNEHLDKFQEQFPELLVETKDPNAKDLPKEFDSSHSLSLPIVYEDSYQGSRGTKPLTWGEKKNIRKIQRKLREVDLDGNELDNVIEGSEHVTKIVDGKIQYSPPINCGEILIKSVRFSPGPPDSSDDEPSV</sequence>
<dbReference type="Proteomes" id="UP000507470">
    <property type="component" value="Unassembled WGS sequence"/>
</dbReference>
<proteinExistence type="predicted"/>
<organism evidence="2 3">
    <name type="scientific">Mytilus coruscus</name>
    <name type="common">Sea mussel</name>
    <dbReference type="NCBI Taxonomy" id="42192"/>
    <lineage>
        <taxon>Eukaryota</taxon>
        <taxon>Metazoa</taxon>
        <taxon>Spiralia</taxon>
        <taxon>Lophotrochozoa</taxon>
        <taxon>Mollusca</taxon>
        <taxon>Bivalvia</taxon>
        <taxon>Autobranchia</taxon>
        <taxon>Pteriomorphia</taxon>
        <taxon>Mytilida</taxon>
        <taxon>Mytiloidea</taxon>
        <taxon>Mytilidae</taxon>
        <taxon>Mytilinae</taxon>
        <taxon>Mytilus</taxon>
    </lineage>
</organism>
<dbReference type="AlphaFoldDB" id="A0A6J8AHA4"/>
<evidence type="ECO:0000313" key="3">
    <source>
        <dbReference type="Proteomes" id="UP000507470"/>
    </source>
</evidence>
<evidence type="ECO:0000256" key="1">
    <source>
        <dbReference type="SAM" id="MobiDB-lite"/>
    </source>
</evidence>
<name>A0A6J8AHA4_MYTCO</name>